<dbReference type="PROSITE" id="PS51746">
    <property type="entry name" value="PPM_2"/>
    <property type="match status" value="1"/>
</dbReference>
<proteinExistence type="inferred from homology"/>
<dbReference type="Proteomes" id="UP001146120">
    <property type="component" value="Unassembled WGS sequence"/>
</dbReference>
<reference evidence="3" key="1">
    <citation type="submission" date="2022-11" db="EMBL/GenBank/DDBJ databases">
        <authorList>
            <person name="Morgan W.R."/>
            <person name="Tartar A."/>
        </authorList>
    </citation>
    <scope>NUCLEOTIDE SEQUENCE</scope>
    <source>
        <strain evidence="3">ARSEF 373</strain>
    </source>
</reference>
<feature type="domain" description="PPM-type phosphatase" evidence="2">
    <location>
        <begin position="76"/>
        <end position="328"/>
    </location>
</feature>
<keyword evidence="1" id="KW-0378">Hydrolase</keyword>
<dbReference type="Gene3D" id="3.60.40.10">
    <property type="entry name" value="PPM-type phosphatase domain"/>
    <property type="match status" value="1"/>
</dbReference>
<gene>
    <name evidence="3" type="ORF">N0F65_002595</name>
</gene>
<dbReference type="SMART" id="SM00332">
    <property type="entry name" value="PP2Cc"/>
    <property type="match status" value="1"/>
</dbReference>
<comment type="cofactor">
    <cofactor evidence="1">
        <name>Mg(2+)</name>
        <dbReference type="ChEBI" id="CHEBI:18420"/>
    </cofactor>
</comment>
<keyword evidence="1" id="KW-0904">Protein phosphatase</keyword>
<protein>
    <recommendedName>
        <fullName evidence="1">Protein phosphatase</fullName>
        <ecNumber evidence="1">3.1.3.16</ecNumber>
    </recommendedName>
</protein>
<evidence type="ECO:0000256" key="1">
    <source>
        <dbReference type="RuleBase" id="RU366020"/>
    </source>
</evidence>
<evidence type="ECO:0000313" key="3">
    <source>
        <dbReference type="EMBL" id="DAZ98870.1"/>
    </source>
</evidence>
<dbReference type="EMBL" id="DAKRPA010000095">
    <property type="protein sequence ID" value="DAZ98870.1"/>
    <property type="molecule type" value="Genomic_DNA"/>
</dbReference>
<name>A0AAV2YVD5_9STRA</name>
<dbReference type="SMART" id="SM00331">
    <property type="entry name" value="PP2C_SIG"/>
    <property type="match status" value="1"/>
</dbReference>
<dbReference type="PANTHER" id="PTHR12320">
    <property type="entry name" value="PROTEIN PHOSPHATASE 2C"/>
    <property type="match status" value="1"/>
</dbReference>
<sequence>MRAVMQLSRVGGAASGLRSTTMRSRAFHTSHEHGGWFRWRSSRAYSSQSGQSKDANDVRAAATFFFDTKAACKSKRCSLTTGINEDPKSCGEDSFFVSRSIVGVADGVGGWNENGVDPGEISRSLMRYSIEFIKDQQQQDPHADILPQDVLAAAFDQTQRDDSVEAGSTTACIVKIKASVDGKPVLQYSNLGDSGFAVIRDGQVVFRSEFQCYGRAPYQLAKIPPRFRCYGAIENQPSDADSGEIEVQVGDIIVLATDGVWDNFAADLRDVPRFSPPVLSWRRHWHPEITSLLDVLEQDATDPAANIIKAAVRHNLKPDDITVIVARIVEHPTSAKL</sequence>
<dbReference type="PANTHER" id="PTHR12320:SF1">
    <property type="entry name" value="PROTEIN PHOSPHATASE PTC7 HOMOLOG"/>
    <property type="match status" value="1"/>
</dbReference>
<dbReference type="GO" id="GO:0046872">
    <property type="term" value="F:metal ion binding"/>
    <property type="evidence" value="ECO:0007669"/>
    <property type="project" value="UniProtKB-UniRule"/>
</dbReference>
<accession>A0AAV2YVD5</accession>
<keyword evidence="4" id="KW-1185">Reference proteome</keyword>
<dbReference type="InterPro" id="IPR039123">
    <property type="entry name" value="PPTC7"/>
</dbReference>
<comment type="cofactor">
    <cofactor evidence="1">
        <name>Mn(2+)</name>
        <dbReference type="ChEBI" id="CHEBI:29035"/>
    </cofactor>
</comment>
<comment type="similarity">
    <text evidence="1">Belongs to the PP2C family.</text>
</comment>
<dbReference type="GO" id="GO:0004722">
    <property type="term" value="F:protein serine/threonine phosphatase activity"/>
    <property type="evidence" value="ECO:0007669"/>
    <property type="project" value="UniProtKB-EC"/>
</dbReference>
<reference evidence="3" key="2">
    <citation type="journal article" date="2023" name="Microbiol Resour">
        <title>Decontamination and Annotation of the Draft Genome Sequence of the Oomycete Lagenidium giganteum ARSEF 373.</title>
        <authorList>
            <person name="Morgan W.R."/>
            <person name="Tartar A."/>
        </authorList>
    </citation>
    <scope>NUCLEOTIDE SEQUENCE</scope>
    <source>
        <strain evidence="3">ARSEF 373</strain>
    </source>
</reference>
<keyword evidence="1" id="KW-0464">Manganese</keyword>
<keyword evidence="1" id="KW-0460">Magnesium</keyword>
<dbReference type="SUPFAM" id="SSF81606">
    <property type="entry name" value="PP2C-like"/>
    <property type="match status" value="1"/>
</dbReference>
<comment type="catalytic activity">
    <reaction evidence="1">
        <text>O-phospho-L-threonyl-[protein] + H2O = L-threonyl-[protein] + phosphate</text>
        <dbReference type="Rhea" id="RHEA:47004"/>
        <dbReference type="Rhea" id="RHEA-COMP:11060"/>
        <dbReference type="Rhea" id="RHEA-COMP:11605"/>
        <dbReference type="ChEBI" id="CHEBI:15377"/>
        <dbReference type="ChEBI" id="CHEBI:30013"/>
        <dbReference type="ChEBI" id="CHEBI:43474"/>
        <dbReference type="ChEBI" id="CHEBI:61977"/>
        <dbReference type="EC" id="3.1.3.16"/>
    </reaction>
</comment>
<comment type="caution">
    <text evidence="3">The sequence shown here is derived from an EMBL/GenBank/DDBJ whole genome shotgun (WGS) entry which is preliminary data.</text>
</comment>
<organism evidence="3 4">
    <name type="scientific">Lagenidium giganteum</name>
    <dbReference type="NCBI Taxonomy" id="4803"/>
    <lineage>
        <taxon>Eukaryota</taxon>
        <taxon>Sar</taxon>
        <taxon>Stramenopiles</taxon>
        <taxon>Oomycota</taxon>
        <taxon>Peronosporomycetes</taxon>
        <taxon>Pythiales</taxon>
        <taxon>Pythiaceae</taxon>
    </lineage>
</organism>
<dbReference type="InterPro" id="IPR001932">
    <property type="entry name" value="PPM-type_phosphatase-like_dom"/>
</dbReference>
<comment type="catalytic activity">
    <reaction evidence="1">
        <text>O-phospho-L-seryl-[protein] + H2O = L-seryl-[protein] + phosphate</text>
        <dbReference type="Rhea" id="RHEA:20629"/>
        <dbReference type="Rhea" id="RHEA-COMP:9863"/>
        <dbReference type="Rhea" id="RHEA-COMP:11604"/>
        <dbReference type="ChEBI" id="CHEBI:15377"/>
        <dbReference type="ChEBI" id="CHEBI:29999"/>
        <dbReference type="ChEBI" id="CHEBI:43474"/>
        <dbReference type="ChEBI" id="CHEBI:83421"/>
        <dbReference type="EC" id="3.1.3.16"/>
    </reaction>
</comment>
<evidence type="ECO:0000259" key="2">
    <source>
        <dbReference type="PROSITE" id="PS51746"/>
    </source>
</evidence>
<dbReference type="AlphaFoldDB" id="A0AAV2YVD5"/>
<evidence type="ECO:0000313" key="4">
    <source>
        <dbReference type="Proteomes" id="UP001146120"/>
    </source>
</evidence>
<keyword evidence="1" id="KW-0479">Metal-binding</keyword>
<dbReference type="EC" id="3.1.3.16" evidence="1"/>
<dbReference type="InterPro" id="IPR036457">
    <property type="entry name" value="PPM-type-like_dom_sf"/>
</dbReference>